<keyword evidence="10" id="KW-1185">Reference proteome</keyword>
<dbReference type="GO" id="GO:0016020">
    <property type="term" value="C:membrane"/>
    <property type="evidence" value="ECO:0007669"/>
    <property type="project" value="UniProtKB-SubCell"/>
</dbReference>
<gene>
    <name evidence="9" type="ORF">GDO54_016586</name>
</gene>
<dbReference type="AlphaFoldDB" id="A0AAV3A8V3"/>
<keyword evidence="3 8" id="KW-0812">Transmembrane</keyword>
<evidence type="ECO:0000256" key="8">
    <source>
        <dbReference type="SAM" id="Phobius"/>
    </source>
</evidence>
<protein>
    <recommendedName>
        <fullName evidence="6">T-cell leukemia translocation-altered gene protein homolog</fullName>
    </recommendedName>
</protein>
<dbReference type="PANTHER" id="PTHR32267">
    <property type="entry name" value="T-CELL LEUKEMIA TRANSLOCATION-ALTERED GENE PROTEIN"/>
    <property type="match status" value="1"/>
</dbReference>
<evidence type="ECO:0000256" key="5">
    <source>
        <dbReference type="ARBA" id="ARBA00023136"/>
    </source>
</evidence>
<name>A0AAV3A8V3_PYXAD</name>
<keyword evidence="5 6" id="KW-0472">Membrane</keyword>
<dbReference type="PANTHER" id="PTHR32267:SF2">
    <property type="entry name" value="T-CELL LEUKEMIA TRANSLOCATION-ALTERED GENE PROTEIN"/>
    <property type="match status" value="1"/>
</dbReference>
<dbReference type="InterPro" id="IPR016560">
    <property type="entry name" value="TCTA"/>
</dbReference>
<dbReference type="Pfam" id="PF15128">
    <property type="entry name" value="T_cell_tran_alt"/>
    <property type="match status" value="1"/>
</dbReference>
<evidence type="ECO:0000256" key="7">
    <source>
        <dbReference type="SAM" id="MobiDB-lite"/>
    </source>
</evidence>
<dbReference type="GO" id="GO:0072675">
    <property type="term" value="P:osteoclast fusion"/>
    <property type="evidence" value="ECO:0007669"/>
    <property type="project" value="TreeGrafter"/>
</dbReference>
<organism evidence="9 10">
    <name type="scientific">Pyxicephalus adspersus</name>
    <name type="common">African bullfrog</name>
    <dbReference type="NCBI Taxonomy" id="30357"/>
    <lineage>
        <taxon>Eukaryota</taxon>
        <taxon>Metazoa</taxon>
        <taxon>Chordata</taxon>
        <taxon>Craniata</taxon>
        <taxon>Vertebrata</taxon>
        <taxon>Euteleostomi</taxon>
        <taxon>Amphibia</taxon>
        <taxon>Batrachia</taxon>
        <taxon>Anura</taxon>
        <taxon>Neobatrachia</taxon>
        <taxon>Ranoidea</taxon>
        <taxon>Pyxicephalidae</taxon>
        <taxon>Pyxicephalinae</taxon>
        <taxon>Pyxicephalus</taxon>
    </lineage>
</organism>
<dbReference type="PIRSF" id="PIRSF009935">
    <property type="entry name" value="TCTA"/>
    <property type="match status" value="1"/>
</dbReference>
<dbReference type="EMBL" id="DYDO01000009">
    <property type="protein sequence ID" value="DBA18323.1"/>
    <property type="molecule type" value="Genomic_DNA"/>
</dbReference>
<comment type="caution">
    <text evidence="9">The sequence shown here is derived from an EMBL/GenBank/DDBJ whole genome shotgun (WGS) entry which is preliminary data.</text>
</comment>
<evidence type="ECO:0000256" key="2">
    <source>
        <dbReference type="ARBA" id="ARBA00007537"/>
    </source>
</evidence>
<keyword evidence="4 8" id="KW-1133">Transmembrane helix</keyword>
<comment type="subcellular location">
    <subcellularLocation>
        <location evidence="1 6">Membrane</location>
    </subcellularLocation>
</comment>
<evidence type="ECO:0000313" key="10">
    <source>
        <dbReference type="Proteomes" id="UP001181693"/>
    </source>
</evidence>
<accession>A0AAV3A8V3</accession>
<evidence type="ECO:0000256" key="3">
    <source>
        <dbReference type="ARBA" id="ARBA00022692"/>
    </source>
</evidence>
<feature type="transmembrane region" description="Helical" evidence="8">
    <location>
        <begin position="35"/>
        <end position="55"/>
    </location>
</feature>
<proteinExistence type="inferred from homology"/>
<dbReference type="Proteomes" id="UP001181693">
    <property type="component" value="Unassembled WGS sequence"/>
</dbReference>
<reference evidence="9" key="1">
    <citation type="thesis" date="2020" institute="ProQuest LLC" country="789 East Eisenhower Parkway, Ann Arbor, MI, USA">
        <title>Comparative Genomics and Chromosome Evolution.</title>
        <authorList>
            <person name="Mudd A.B."/>
        </authorList>
    </citation>
    <scope>NUCLEOTIDE SEQUENCE</scope>
    <source>
        <strain evidence="9">1538</strain>
        <tissue evidence="9">Blood</tissue>
    </source>
</reference>
<feature type="region of interest" description="Disordered" evidence="7">
    <location>
        <begin position="74"/>
        <end position="101"/>
    </location>
</feature>
<evidence type="ECO:0000256" key="4">
    <source>
        <dbReference type="ARBA" id="ARBA00022989"/>
    </source>
</evidence>
<evidence type="ECO:0000313" key="9">
    <source>
        <dbReference type="EMBL" id="DBA18323.1"/>
    </source>
</evidence>
<comment type="similarity">
    <text evidence="2 6">Belongs to the TCTA family.</text>
</comment>
<sequence>MAVWGSELLSELWAQLATLGSEFGEEWERNDLRAAIFRLLLAWLFLSITAIHLAWRSYGNTVTAFYYRQGPGGQNGSTPEYSSHFPIWESSSTESLKSHQE</sequence>
<evidence type="ECO:0000256" key="1">
    <source>
        <dbReference type="ARBA" id="ARBA00004370"/>
    </source>
</evidence>
<evidence type="ECO:0000256" key="6">
    <source>
        <dbReference type="PIRNR" id="PIRNR009935"/>
    </source>
</evidence>